<dbReference type="EMBL" id="MECQ01000001">
    <property type="protein sequence ID" value="ODV56924.1"/>
    <property type="molecule type" value="Genomic_DNA"/>
</dbReference>
<dbReference type="Pfam" id="PF02311">
    <property type="entry name" value="AraC_binding"/>
    <property type="match status" value="1"/>
</dbReference>
<dbReference type="PANTHER" id="PTHR43280">
    <property type="entry name" value="ARAC-FAMILY TRANSCRIPTIONAL REGULATOR"/>
    <property type="match status" value="1"/>
</dbReference>
<name>A0A1E4R8X9_9BACI</name>
<dbReference type="InterPro" id="IPR014710">
    <property type="entry name" value="RmlC-like_jellyroll"/>
</dbReference>
<keyword evidence="3" id="KW-0804">Transcription</keyword>
<dbReference type="OrthoDB" id="9778008at2"/>
<dbReference type="InterPro" id="IPR018062">
    <property type="entry name" value="HTH_AraC-typ_CS"/>
</dbReference>
<keyword evidence="2" id="KW-0238">DNA-binding</keyword>
<reference evidence="5 6" key="1">
    <citation type="submission" date="2016-09" db="EMBL/GenBank/DDBJ databases">
        <title>Draft genome sequence of the soil isolate, Lysinibacillus fusiformis M5, a potential hypoxanthine producer.</title>
        <authorList>
            <person name="Gallegos-Monterrosa R."/>
            <person name="Maroti G."/>
            <person name="Balint B."/>
            <person name="Kovacs A.T."/>
        </authorList>
    </citation>
    <scope>NUCLEOTIDE SEQUENCE [LARGE SCALE GENOMIC DNA]</scope>
    <source>
        <strain evidence="5 6">M5</strain>
    </source>
</reference>
<dbReference type="GO" id="GO:0043565">
    <property type="term" value="F:sequence-specific DNA binding"/>
    <property type="evidence" value="ECO:0007669"/>
    <property type="project" value="InterPro"/>
</dbReference>
<dbReference type="SUPFAM" id="SSF46689">
    <property type="entry name" value="Homeodomain-like"/>
    <property type="match status" value="2"/>
</dbReference>
<dbReference type="PANTHER" id="PTHR43280:SF28">
    <property type="entry name" value="HTH-TYPE TRANSCRIPTIONAL ACTIVATOR RHAS"/>
    <property type="match status" value="1"/>
</dbReference>
<feature type="domain" description="HTH araC/xylS-type" evidence="4">
    <location>
        <begin position="192"/>
        <end position="290"/>
    </location>
</feature>
<dbReference type="Pfam" id="PF12833">
    <property type="entry name" value="HTH_18"/>
    <property type="match status" value="1"/>
</dbReference>
<accession>A0A1E4R8X9</accession>
<dbReference type="Proteomes" id="UP000094784">
    <property type="component" value="Unassembled WGS sequence"/>
</dbReference>
<evidence type="ECO:0000259" key="4">
    <source>
        <dbReference type="PROSITE" id="PS01124"/>
    </source>
</evidence>
<dbReference type="GO" id="GO:0003700">
    <property type="term" value="F:DNA-binding transcription factor activity"/>
    <property type="evidence" value="ECO:0007669"/>
    <property type="project" value="InterPro"/>
</dbReference>
<protein>
    <submittedName>
        <fullName evidence="5">AraC family transcriptional regulator</fullName>
    </submittedName>
</protein>
<evidence type="ECO:0000313" key="6">
    <source>
        <dbReference type="Proteomes" id="UP000094784"/>
    </source>
</evidence>
<proteinExistence type="predicted"/>
<comment type="caution">
    <text evidence="5">The sequence shown here is derived from an EMBL/GenBank/DDBJ whole genome shotgun (WGS) entry which is preliminary data.</text>
</comment>
<keyword evidence="1" id="KW-0805">Transcription regulation</keyword>
<dbReference type="Gene3D" id="2.60.120.10">
    <property type="entry name" value="Jelly Rolls"/>
    <property type="match status" value="1"/>
</dbReference>
<dbReference type="InterPro" id="IPR009057">
    <property type="entry name" value="Homeodomain-like_sf"/>
</dbReference>
<dbReference type="PROSITE" id="PS01124">
    <property type="entry name" value="HTH_ARAC_FAMILY_2"/>
    <property type="match status" value="1"/>
</dbReference>
<evidence type="ECO:0000313" key="5">
    <source>
        <dbReference type="EMBL" id="ODV56924.1"/>
    </source>
</evidence>
<evidence type="ECO:0000256" key="3">
    <source>
        <dbReference type="ARBA" id="ARBA00023163"/>
    </source>
</evidence>
<dbReference type="InterPro" id="IPR011051">
    <property type="entry name" value="RmlC_Cupin_sf"/>
</dbReference>
<dbReference type="InterPro" id="IPR003313">
    <property type="entry name" value="AraC-bd"/>
</dbReference>
<dbReference type="SUPFAM" id="SSF51182">
    <property type="entry name" value="RmlC-like cupins"/>
    <property type="match status" value="1"/>
</dbReference>
<dbReference type="Gene3D" id="1.10.10.60">
    <property type="entry name" value="Homeodomain-like"/>
    <property type="match status" value="2"/>
</dbReference>
<evidence type="ECO:0000256" key="2">
    <source>
        <dbReference type="ARBA" id="ARBA00023125"/>
    </source>
</evidence>
<gene>
    <name evidence="5" type="ORF">BG258_13975</name>
</gene>
<dbReference type="AlphaFoldDB" id="A0A1E4R8X9"/>
<organism evidence="5 6">
    <name type="scientific">Lysinibacillus fusiformis</name>
    <dbReference type="NCBI Taxonomy" id="28031"/>
    <lineage>
        <taxon>Bacteria</taxon>
        <taxon>Bacillati</taxon>
        <taxon>Bacillota</taxon>
        <taxon>Bacilli</taxon>
        <taxon>Bacillales</taxon>
        <taxon>Bacillaceae</taxon>
        <taxon>Lysinibacillus</taxon>
    </lineage>
</organism>
<sequence length="297" mass="34961">MPLTHIKIAKDLQELTLHGSKEFPVALYETTMSMDSMDFLPLHWHKEIQFVYLKSGRAKYRIGTNILVLKEGEGLFINASQLHEAKPFQMEQAIVYCINVDPIIIGGHEGSIFITNYVQPYLTNHRLPYVKLTKELSQKVACMADILREQDAFFQLKVWRELLYIWELMLTQSLLTEEIMDPSIIVQQERAKMMLNFLHTHFQQKITLEDLAKHVYLSRTECSRYFKKIIGLTPFTYLLQYRLRKSIELLRDDEQTVTIIAANTGFSTVSYYIEKFKEYTGYSPHVYRKKFLQNIKL</sequence>
<dbReference type="SMART" id="SM00342">
    <property type="entry name" value="HTH_ARAC"/>
    <property type="match status" value="1"/>
</dbReference>
<evidence type="ECO:0000256" key="1">
    <source>
        <dbReference type="ARBA" id="ARBA00023015"/>
    </source>
</evidence>
<dbReference type="PROSITE" id="PS00041">
    <property type="entry name" value="HTH_ARAC_FAMILY_1"/>
    <property type="match status" value="1"/>
</dbReference>
<dbReference type="RefSeq" id="WP_069481899.1">
    <property type="nucleotide sequence ID" value="NZ_KV766182.1"/>
</dbReference>
<dbReference type="InterPro" id="IPR018060">
    <property type="entry name" value="HTH_AraC"/>
</dbReference>